<dbReference type="InterPro" id="IPR025250">
    <property type="entry name" value="DUF4199"/>
</dbReference>
<evidence type="ECO:0000256" key="1">
    <source>
        <dbReference type="SAM" id="Phobius"/>
    </source>
</evidence>
<organism evidence="2 3">
    <name type="scientific">Mucilaginibacter pineti</name>
    <dbReference type="NCBI Taxonomy" id="1391627"/>
    <lineage>
        <taxon>Bacteria</taxon>
        <taxon>Pseudomonadati</taxon>
        <taxon>Bacteroidota</taxon>
        <taxon>Sphingobacteriia</taxon>
        <taxon>Sphingobacteriales</taxon>
        <taxon>Sphingobacteriaceae</taxon>
        <taxon>Mucilaginibacter</taxon>
    </lineage>
</organism>
<feature type="transmembrane region" description="Helical" evidence="1">
    <location>
        <begin position="67"/>
        <end position="84"/>
    </location>
</feature>
<keyword evidence="1" id="KW-0812">Transmembrane</keyword>
<dbReference type="OrthoDB" id="796718at2"/>
<dbReference type="Proteomes" id="UP000199072">
    <property type="component" value="Unassembled WGS sequence"/>
</dbReference>
<evidence type="ECO:0000313" key="3">
    <source>
        <dbReference type="Proteomes" id="UP000199072"/>
    </source>
</evidence>
<evidence type="ECO:0008006" key="4">
    <source>
        <dbReference type="Google" id="ProtNLM"/>
    </source>
</evidence>
<sequence>MLPYLLLNDKLGNISLGLNLNFYLIFNIMKNAILWGAIIGVLSGVWMFVMHSMGITPTNEKTETLEYFSVLIPAIGLLLGIRSYRATECKGQMGFLEALIQSFKILIAGGIITVFASILYFSYISTENTLSDFSGRIFGALLVGVILAFAVSLLYTNKSNKVD</sequence>
<feature type="transmembrane region" description="Helical" evidence="1">
    <location>
        <begin position="32"/>
        <end position="55"/>
    </location>
</feature>
<feature type="transmembrane region" description="Helical" evidence="1">
    <location>
        <begin position="105"/>
        <end position="125"/>
    </location>
</feature>
<keyword evidence="3" id="KW-1185">Reference proteome</keyword>
<protein>
    <recommendedName>
        <fullName evidence="4">DUF4199 domain-containing protein</fullName>
    </recommendedName>
</protein>
<reference evidence="2 3" key="1">
    <citation type="submission" date="2016-10" db="EMBL/GenBank/DDBJ databases">
        <authorList>
            <person name="de Groot N.N."/>
        </authorList>
    </citation>
    <scope>NUCLEOTIDE SEQUENCE [LARGE SCALE GENOMIC DNA]</scope>
    <source>
        <strain evidence="2 3">47C3B</strain>
    </source>
</reference>
<gene>
    <name evidence="2" type="ORF">SAMN05216464_10974</name>
</gene>
<proteinExistence type="predicted"/>
<accession>A0A1G7FID1</accession>
<feature type="transmembrane region" description="Helical" evidence="1">
    <location>
        <begin position="137"/>
        <end position="156"/>
    </location>
</feature>
<keyword evidence="1" id="KW-1133">Transmembrane helix</keyword>
<keyword evidence="1" id="KW-0472">Membrane</keyword>
<dbReference type="AlphaFoldDB" id="A0A1G7FID1"/>
<name>A0A1G7FID1_9SPHI</name>
<dbReference type="EMBL" id="FNAI01000009">
    <property type="protein sequence ID" value="SDE75680.1"/>
    <property type="molecule type" value="Genomic_DNA"/>
</dbReference>
<evidence type="ECO:0000313" key="2">
    <source>
        <dbReference type="EMBL" id="SDE75680.1"/>
    </source>
</evidence>
<dbReference type="Pfam" id="PF13858">
    <property type="entry name" value="DUF4199"/>
    <property type="match status" value="1"/>
</dbReference>